<proteinExistence type="predicted"/>
<evidence type="ECO:0000256" key="1">
    <source>
        <dbReference type="SAM" id="SignalP"/>
    </source>
</evidence>
<accession>A0A8H6IU44</accession>
<comment type="caution">
    <text evidence="2">The sequence shown here is derived from an EMBL/GenBank/DDBJ whole genome shotgun (WGS) entry which is preliminary data.</text>
</comment>
<dbReference type="AlphaFoldDB" id="A0A8H6IU44"/>
<dbReference type="Proteomes" id="UP000652219">
    <property type="component" value="Unassembled WGS sequence"/>
</dbReference>
<gene>
    <name evidence="2" type="ORF">CSOJ01_12961</name>
</gene>
<reference evidence="2 3" key="1">
    <citation type="journal article" date="2020" name="Phytopathology">
        <title>Genome Sequence Resources of Colletotrichum truncatum, C. plurivorum, C. musicola, and C. sojae: Four Species Pathogenic to Soybean (Glycine max).</title>
        <authorList>
            <person name="Rogerio F."/>
            <person name="Boufleur T.R."/>
            <person name="Ciampi-Guillardi M."/>
            <person name="Sukno S.A."/>
            <person name="Thon M.R."/>
            <person name="Massola Junior N.S."/>
            <person name="Baroncelli R."/>
        </authorList>
    </citation>
    <scope>NUCLEOTIDE SEQUENCE [LARGE SCALE GENOMIC DNA]</scope>
    <source>
        <strain evidence="2 3">LFN0009</strain>
    </source>
</reference>
<name>A0A8H6IU44_9PEZI</name>
<sequence>MVSTRFVTLLSAAAAVVSAAPIVENDTALNVTDTADRNLRNGEVLVFGVDGRTSIITEDTWGMFLKQMDVLPEPPQDVEEWLKAGEGMAEEAVNTTELALGKRDCNSNYQTVIDRSQRFVDWDVQMSPVVIGAGRNGIDITISKSYSIANSVSISGGLDFGLIKDRLKAAVGVDFSRTWTTQAGVLIRGTISDGETGVVISRPWTTRRYGRAFQGCVGSLKQTGTFTADSHEEGSYEGVTWVSGAITACIKKQRSIPLSRCNGSGNFR</sequence>
<organism evidence="2 3">
    <name type="scientific">Colletotrichum sojae</name>
    <dbReference type="NCBI Taxonomy" id="2175907"/>
    <lineage>
        <taxon>Eukaryota</taxon>
        <taxon>Fungi</taxon>
        <taxon>Dikarya</taxon>
        <taxon>Ascomycota</taxon>
        <taxon>Pezizomycotina</taxon>
        <taxon>Sordariomycetes</taxon>
        <taxon>Hypocreomycetidae</taxon>
        <taxon>Glomerellales</taxon>
        <taxon>Glomerellaceae</taxon>
        <taxon>Colletotrichum</taxon>
        <taxon>Colletotrichum orchidearum species complex</taxon>
    </lineage>
</organism>
<keyword evidence="1" id="KW-0732">Signal</keyword>
<feature type="signal peptide" evidence="1">
    <location>
        <begin position="1"/>
        <end position="19"/>
    </location>
</feature>
<evidence type="ECO:0000313" key="2">
    <source>
        <dbReference type="EMBL" id="KAF6797513.1"/>
    </source>
</evidence>
<feature type="chain" id="PRO_5034554329" evidence="1">
    <location>
        <begin position="20"/>
        <end position="268"/>
    </location>
</feature>
<protein>
    <submittedName>
        <fullName evidence="2">Uncharacterized protein</fullName>
    </submittedName>
</protein>
<keyword evidence="3" id="KW-1185">Reference proteome</keyword>
<evidence type="ECO:0000313" key="3">
    <source>
        <dbReference type="Proteomes" id="UP000652219"/>
    </source>
</evidence>
<dbReference type="EMBL" id="WIGN01000354">
    <property type="protein sequence ID" value="KAF6797513.1"/>
    <property type="molecule type" value="Genomic_DNA"/>
</dbReference>